<dbReference type="PANTHER" id="PTHR11255">
    <property type="entry name" value="DIACYLGLYCEROL KINASE"/>
    <property type="match status" value="1"/>
</dbReference>
<dbReference type="PROSITE" id="PS50146">
    <property type="entry name" value="DAGK"/>
    <property type="match status" value="2"/>
</dbReference>
<evidence type="ECO:0000256" key="4">
    <source>
        <dbReference type="ARBA" id="ARBA00022723"/>
    </source>
</evidence>
<keyword evidence="7 10" id="KW-0418">Kinase</keyword>
<evidence type="ECO:0000259" key="12">
    <source>
        <dbReference type="PROSITE" id="PS50081"/>
    </source>
</evidence>
<dbReference type="SMART" id="SM00045">
    <property type="entry name" value="DAGKa"/>
    <property type="match status" value="2"/>
</dbReference>
<comment type="similarity">
    <text evidence="2 10">Belongs to the eukaryotic diacylglycerol kinase family.</text>
</comment>
<dbReference type="SMART" id="SM00109">
    <property type="entry name" value="C1"/>
    <property type="match status" value="4"/>
</dbReference>
<dbReference type="InterPro" id="IPR002219">
    <property type="entry name" value="PKC_DAG/PE"/>
</dbReference>
<evidence type="ECO:0000259" key="13">
    <source>
        <dbReference type="PROSITE" id="PS50146"/>
    </source>
</evidence>
<feature type="domain" description="DAGKc" evidence="13">
    <location>
        <begin position="670"/>
        <end position="806"/>
    </location>
</feature>
<dbReference type="SUPFAM" id="SSF57889">
    <property type="entry name" value="Cysteine-rich domain"/>
    <property type="match status" value="2"/>
</dbReference>
<feature type="transmembrane region" description="Helical" evidence="11">
    <location>
        <begin position="7"/>
        <end position="25"/>
    </location>
</feature>
<dbReference type="EMBL" id="UFQT01003111">
    <property type="protein sequence ID" value="SSX34595.1"/>
    <property type="molecule type" value="Genomic_DNA"/>
</dbReference>
<feature type="domain" description="Phorbol-ester/DAG-type" evidence="12">
    <location>
        <begin position="106"/>
        <end position="160"/>
    </location>
</feature>
<dbReference type="Gene3D" id="3.30.60.20">
    <property type="match status" value="2"/>
</dbReference>
<dbReference type="Gene3D" id="3.40.50.10330">
    <property type="entry name" value="Probable inorganic polyphosphate/atp-NAD kinase, domain 1"/>
    <property type="match status" value="2"/>
</dbReference>
<dbReference type="Pfam" id="PF00130">
    <property type="entry name" value="C1_1"/>
    <property type="match status" value="2"/>
</dbReference>
<dbReference type="InterPro" id="IPR016064">
    <property type="entry name" value="NAD/diacylglycerol_kinase_sf"/>
</dbReference>
<feature type="domain" description="Phorbol-ester/DAG-type" evidence="12">
    <location>
        <begin position="43"/>
        <end position="93"/>
    </location>
</feature>
<dbReference type="Pfam" id="PF00609">
    <property type="entry name" value="DAGK_acc"/>
    <property type="match status" value="2"/>
</dbReference>
<keyword evidence="3 10" id="KW-0808">Transferase</keyword>
<dbReference type="InterPro" id="IPR017438">
    <property type="entry name" value="ATP-NAD_kinase_N"/>
</dbReference>
<keyword evidence="9 10" id="KW-0067">ATP-binding</keyword>
<keyword evidence="11" id="KW-0812">Transmembrane</keyword>
<dbReference type="GO" id="GO:0004143">
    <property type="term" value="F:ATP-dependent diacylglycerol kinase activity"/>
    <property type="evidence" value="ECO:0007669"/>
    <property type="project" value="UniProtKB-EC"/>
</dbReference>
<proteinExistence type="inferred from homology"/>
<dbReference type="GO" id="GO:0046872">
    <property type="term" value="F:metal ion binding"/>
    <property type="evidence" value="ECO:0007669"/>
    <property type="project" value="UniProtKB-KW"/>
</dbReference>
<dbReference type="Pfam" id="PF00781">
    <property type="entry name" value="DAGK_cat"/>
    <property type="match status" value="2"/>
</dbReference>
<dbReference type="CDD" id="cd20801">
    <property type="entry name" value="C1_DGKepsilon_typeIII_rpt1"/>
    <property type="match status" value="2"/>
</dbReference>
<dbReference type="SMART" id="SM00046">
    <property type="entry name" value="DAGKc"/>
    <property type="match status" value="2"/>
</dbReference>
<keyword evidence="6 10" id="KW-0547">Nucleotide-binding</keyword>
<keyword evidence="11" id="KW-1133">Transmembrane helix</keyword>
<dbReference type="AlphaFoldDB" id="A0A336MY14"/>
<evidence type="ECO:0000256" key="1">
    <source>
        <dbReference type="ARBA" id="ARBA00001383"/>
    </source>
</evidence>
<comment type="catalytic activity">
    <reaction evidence="1 10">
        <text>a 1,2-diacyl-sn-glycerol + ATP = a 1,2-diacyl-sn-glycero-3-phosphate + ADP + H(+)</text>
        <dbReference type="Rhea" id="RHEA:10272"/>
        <dbReference type="ChEBI" id="CHEBI:15378"/>
        <dbReference type="ChEBI" id="CHEBI:17815"/>
        <dbReference type="ChEBI" id="CHEBI:30616"/>
        <dbReference type="ChEBI" id="CHEBI:58608"/>
        <dbReference type="ChEBI" id="CHEBI:456216"/>
        <dbReference type="EC" id="2.7.1.107"/>
    </reaction>
</comment>
<evidence type="ECO:0000256" key="8">
    <source>
        <dbReference type="ARBA" id="ARBA00022833"/>
    </source>
</evidence>
<dbReference type="InterPro" id="IPR000756">
    <property type="entry name" value="Diacylglycerol_kin_accessory"/>
</dbReference>
<evidence type="ECO:0000256" key="11">
    <source>
        <dbReference type="SAM" id="Phobius"/>
    </source>
</evidence>
<organism evidence="14">
    <name type="scientific">Culicoides sonorensis</name>
    <name type="common">Biting midge</name>
    <dbReference type="NCBI Taxonomy" id="179676"/>
    <lineage>
        <taxon>Eukaryota</taxon>
        <taxon>Metazoa</taxon>
        <taxon>Ecdysozoa</taxon>
        <taxon>Arthropoda</taxon>
        <taxon>Hexapoda</taxon>
        <taxon>Insecta</taxon>
        <taxon>Pterygota</taxon>
        <taxon>Neoptera</taxon>
        <taxon>Endopterygota</taxon>
        <taxon>Diptera</taxon>
        <taxon>Nematocera</taxon>
        <taxon>Chironomoidea</taxon>
        <taxon>Ceratopogonidae</taxon>
        <taxon>Ceratopogoninae</taxon>
        <taxon>Culicoides</taxon>
        <taxon>Monoculicoides</taxon>
    </lineage>
</organism>
<reference evidence="14" key="1">
    <citation type="submission" date="2018-07" db="EMBL/GenBank/DDBJ databases">
        <authorList>
            <person name="Quirk P.G."/>
            <person name="Krulwich T.A."/>
        </authorList>
    </citation>
    <scope>NUCLEOTIDE SEQUENCE</scope>
</reference>
<dbReference type="Gene3D" id="2.60.200.40">
    <property type="match status" value="2"/>
</dbReference>
<keyword evidence="8" id="KW-0862">Zinc</keyword>
<dbReference type="InterPro" id="IPR037607">
    <property type="entry name" value="DGK"/>
</dbReference>
<evidence type="ECO:0000256" key="7">
    <source>
        <dbReference type="ARBA" id="ARBA00022777"/>
    </source>
</evidence>
<keyword evidence="4" id="KW-0479">Metal-binding</keyword>
<keyword evidence="5" id="KW-0677">Repeat</keyword>
<name>A0A336MY14_CULSO</name>
<dbReference type="PROSITE" id="PS50081">
    <property type="entry name" value="ZF_DAG_PE_2"/>
    <property type="match status" value="3"/>
</dbReference>
<feature type="domain" description="Phorbol-ester/DAG-type" evidence="12">
    <location>
        <begin position="579"/>
        <end position="633"/>
    </location>
</feature>
<dbReference type="SUPFAM" id="SSF111331">
    <property type="entry name" value="NAD kinase/diacylglycerol kinase-like"/>
    <property type="match status" value="2"/>
</dbReference>
<keyword evidence="11" id="KW-0472">Membrane</keyword>
<protein>
    <recommendedName>
        <fullName evidence="10">Diacylglycerol kinase</fullName>
        <shortName evidence="10">DAG kinase</shortName>
        <ecNumber evidence="10">2.7.1.107</ecNumber>
    </recommendedName>
</protein>
<dbReference type="EC" id="2.7.1.107" evidence="10"/>
<dbReference type="VEuPathDB" id="VectorBase:CSON008250"/>
<sequence length="1000" mass="112677">MLWEVNSLSVSFSVFVIICTLWLTGKFFNEDAVYIYESYRNKKHSWRTIRLLKHSCFCSICEIMVPSNGIFCECCGISCDLSCLKKAEKFLRCKEKKLNEKTKPHEHLWVHGNLPMNVECYICHEDMESQDMGPGLFGFRCAWCQRCVHDGCFELVENECDFGSLKDFIVPPSSMIVSRTRVAPKLHLTGLNAPEIPNWSPLIIISNTKSGSQEGSFIVATFRALLNPLQVMEIGSHGPNDALQWAVITNPVKCKILVAGGDGTVGWVLNTIQSLGIENAEVGILPLGTGNDLSRVLGWGEAAAADFEPMQLLEKVRNATPVPLDRWEININKSTRIPLRTRRQQTFFMYNYFSVGVDALVTLNFHKARESAFYIFSSRIVNKLLYLFYGGHQVLQQDCSELEQKIELYLDGERLENLPELQSIVIANIDSWGAGVQLYNMSKEPEEEHSQSFSDGFLEIYGINSSFHIAQLQVGLSKPIRLGVAKEVRIKILQPLPVQCDGEPWEQTNCDIVIKRHSQRTIRLLKHSCFCSICEIMVPSNGIFCECCGISCDLSCLKKAEKFLRCKEKKLNEKTKPHEHLWVHGNLPMNVECYICHEDMESQDMGPGLFGFRCAWCQRCVHDGCFELVENECDFGTLKDFIVPPSSMIVSRTRVAPKLHLTGLNAPEIPNWSPLIIISNTKSGSQEGSFIVATFRALLNPLQVMEIGSHGPNDALQWAVITNPVKCKILVAGGDGTVGWVLNTIQSLGIENAEVGILPLGTGNDLSRVLGWGEAAAADFEPMQLLEKVRNAIPVPLDRWEININKSTRIPLRTRRQQTFFMYNYFSVGVDALVTLNFHKARESAFYIFSSRIVNKLLYLFYGGHQVLQQDCSELEQKIELYLDGERLENLPELQSIVIANIDSWGAGVQLYNMSKEPEEEHSQSFSDGFLEIYGINSSFHIAQLQVGLSKPIRLGVAKEVRIKILQPLPVQCDGEPWEQTNCDIVIKRHSQATVLMNQN</sequence>
<evidence type="ECO:0000256" key="9">
    <source>
        <dbReference type="ARBA" id="ARBA00022840"/>
    </source>
</evidence>
<accession>A0A336MY14</accession>
<evidence type="ECO:0000313" key="14">
    <source>
        <dbReference type="EMBL" id="SSX34595.1"/>
    </source>
</evidence>
<dbReference type="PANTHER" id="PTHR11255:SF118">
    <property type="entry name" value="DIACYLGLYCEROL KINASE EPSILON"/>
    <property type="match status" value="1"/>
</dbReference>
<gene>
    <name evidence="14" type="primary">CSON008250</name>
</gene>
<evidence type="ECO:0000256" key="2">
    <source>
        <dbReference type="ARBA" id="ARBA00009280"/>
    </source>
</evidence>
<evidence type="ECO:0000256" key="3">
    <source>
        <dbReference type="ARBA" id="ARBA00022679"/>
    </source>
</evidence>
<dbReference type="GO" id="GO:0005524">
    <property type="term" value="F:ATP binding"/>
    <property type="evidence" value="ECO:0007669"/>
    <property type="project" value="UniProtKB-KW"/>
</dbReference>
<evidence type="ECO:0000256" key="5">
    <source>
        <dbReference type="ARBA" id="ARBA00022737"/>
    </source>
</evidence>
<evidence type="ECO:0000256" key="6">
    <source>
        <dbReference type="ARBA" id="ARBA00022741"/>
    </source>
</evidence>
<feature type="domain" description="DAGKc" evidence="13">
    <location>
        <begin position="197"/>
        <end position="333"/>
    </location>
</feature>
<evidence type="ECO:0000256" key="10">
    <source>
        <dbReference type="RuleBase" id="RU361128"/>
    </source>
</evidence>
<dbReference type="GO" id="GO:0007200">
    <property type="term" value="P:phospholipase C-activating G protein-coupled receptor signaling pathway"/>
    <property type="evidence" value="ECO:0007669"/>
    <property type="project" value="InterPro"/>
</dbReference>
<dbReference type="GO" id="GO:0016020">
    <property type="term" value="C:membrane"/>
    <property type="evidence" value="ECO:0007669"/>
    <property type="project" value="TreeGrafter"/>
</dbReference>
<dbReference type="FunFam" id="2.60.200.40:FF:000005">
    <property type="entry name" value="Diacylglycerol kinase"/>
    <property type="match status" value="2"/>
</dbReference>
<dbReference type="InterPro" id="IPR046349">
    <property type="entry name" value="C1-like_sf"/>
</dbReference>
<dbReference type="InterPro" id="IPR001206">
    <property type="entry name" value="Diacylglycerol_kinase_cat_dom"/>
</dbReference>